<dbReference type="EMBL" id="BPQQ01000037">
    <property type="protein sequence ID" value="GJE01384.1"/>
    <property type="molecule type" value="Genomic_DNA"/>
</dbReference>
<keyword evidence="4" id="KW-1185">Reference proteome</keyword>
<dbReference type="RefSeq" id="WP_238236272.1">
    <property type="nucleotide sequence ID" value="NZ_BPQQ01000037.1"/>
</dbReference>
<gene>
    <name evidence="3" type="ORF">GMJLKIPL_3314</name>
</gene>
<evidence type="ECO:0000313" key="4">
    <source>
        <dbReference type="Proteomes" id="UP001055153"/>
    </source>
</evidence>
<protein>
    <recommendedName>
        <fullName evidence="5">Type II secretion system protein GspC N-terminal domain-containing protein</fullName>
    </recommendedName>
</protein>
<keyword evidence="2" id="KW-1133">Transmembrane helix</keyword>
<proteinExistence type="predicted"/>
<evidence type="ECO:0008006" key="5">
    <source>
        <dbReference type="Google" id="ProtNLM"/>
    </source>
</evidence>
<feature type="transmembrane region" description="Helical" evidence="2">
    <location>
        <begin position="71"/>
        <end position="95"/>
    </location>
</feature>
<evidence type="ECO:0000256" key="2">
    <source>
        <dbReference type="SAM" id="Phobius"/>
    </source>
</evidence>
<reference evidence="3" key="2">
    <citation type="submission" date="2021-08" db="EMBL/GenBank/DDBJ databases">
        <authorList>
            <person name="Tani A."/>
            <person name="Ola A."/>
            <person name="Ogura Y."/>
            <person name="Katsura K."/>
            <person name="Hayashi T."/>
        </authorList>
    </citation>
    <scope>NUCLEOTIDE SEQUENCE</scope>
    <source>
        <strain evidence="3">DSM 17168</strain>
    </source>
</reference>
<accession>A0ABQ4SFQ3</accession>
<sequence length="211" mass="21147">MSSPPRSPRRPLRPQPRPSPRAAKPQSAKPQSAKPRSAKPQAARAVAPERDSALTAAAMLRRARDAAAERTAFALVVGLALVSGSFAAVTIAGGVRPYAVRAVVPAGVGPMAWKKGVPAADEPADLDPMITGSLPEAPPTAPLPRGDAGPAGHGYRLKGVAGGVALIEGGEGTLQAIPGTLLPGAGRVLSILPAGSGWVVVTTQTIIAAGP</sequence>
<evidence type="ECO:0000256" key="1">
    <source>
        <dbReference type="SAM" id="MobiDB-lite"/>
    </source>
</evidence>
<name>A0ABQ4SFQ3_9HYPH</name>
<organism evidence="3 4">
    <name type="scientific">Methylobacterium isbiliense</name>
    <dbReference type="NCBI Taxonomy" id="315478"/>
    <lineage>
        <taxon>Bacteria</taxon>
        <taxon>Pseudomonadati</taxon>
        <taxon>Pseudomonadota</taxon>
        <taxon>Alphaproteobacteria</taxon>
        <taxon>Hyphomicrobiales</taxon>
        <taxon>Methylobacteriaceae</taxon>
        <taxon>Methylobacterium</taxon>
    </lineage>
</organism>
<keyword evidence="2" id="KW-0812">Transmembrane</keyword>
<feature type="region of interest" description="Disordered" evidence="1">
    <location>
        <begin position="1"/>
        <end position="50"/>
    </location>
</feature>
<dbReference type="Proteomes" id="UP001055153">
    <property type="component" value="Unassembled WGS sequence"/>
</dbReference>
<keyword evidence="2" id="KW-0472">Membrane</keyword>
<comment type="caution">
    <text evidence="3">The sequence shown here is derived from an EMBL/GenBank/DDBJ whole genome shotgun (WGS) entry which is preliminary data.</text>
</comment>
<reference evidence="3" key="1">
    <citation type="journal article" date="2021" name="Front. Microbiol.">
        <title>Comprehensive Comparative Genomics and Phenotyping of Methylobacterium Species.</title>
        <authorList>
            <person name="Alessa O."/>
            <person name="Ogura Y."/>
            <person name="Fujitani Y."/>
            <person name="Takami H."/>
            <person name="Hayashi T."/>
            <person name="Sahin N."/>
            <person name="Tani A."/>
        </authorList>
    </citation>
    <scope>NUCLEOTIDE SEQUENCE</scope>
    <source>
        <strain evidence="3">DSM 17168</strain>
    </source>
</reference>
<feature type="compositionally biased region" description="Low complexity" evidence="1">
    <location>
        <begin position="20"/>
        <end position="31"/>
    </location>
</feature>
<evidence type="ECO:0000313" key="3">
    <source>
        <dbReference type="EMBL" id="GJE01384.1"/>
    </source>
</evidence>